<dbReference type="SUPFAM" id="SSF52540">
    <property type="entry name" value="P-loop containing nucleoside triphosphate hydrolases"/>
    <property type="match status" value="1"/>
</dbReference>
<evidence type="ECO:0000256" key="9">
    <source>
        <dbReference type="ARBA" id="ARBA00023274"/>
    </source>
</evidence>
<accession>A0A9W7GJS9</accession>
<keyword evidence="9" id="KW-0687">Ribonucleoprotein</keyword>
<keyword evidence="4" id="KW-0547">Nucleotide-binding</keyword>
<dbReference type="Gene3D" id="3.40.50.300">
    <property type="entry name" value="P-loop containing nucleotide triphosphate hydrolases"/>
    <property type="match status" value="1"/>
</dbReference>
<dbReference type="OrthoDB" id="10250817at2759"/>
<dbReference type="SUPFAM" id="SSF47446">
    <property type="entry name" value="Signal peptide-binding domain"/>
    <property type="match status" value="1"/>
</dbReference>
<evidence type="ECO:0000256" key="3">
    <source>
        <dbReference type="ARBA" id="ARBA00022490"/>
    </source>
</evidence>
<keyword evidence="5" id="KW-0378">Hydrolase</keyword>
<dbReference type="GO" id="GO:0008312">
    <property type="term" value="F:7S RNA binding"/>
    <property type="evidence" value="ECO:0007669"/>
    <property type="project" value="InterPro"/>
</dbReference>
<dbReference type="Proteomes" id="UP001165065">
    <property type="component" value="Unassembled WGS sequence"/>
</dbReference>
<dbReference type="InterPro" id="IPR022941">
    <property type="entry name" value="SRP54"/>
</dbReference>
<reference evidence="16" key="1">
    <citation type="journal article" date="2023" name="Commun. Biol.">
        <title>Genome analysis of Parmales, the sister group of diatoms, reveals the evolutionary specialization of diatoms from phago-mixotrophs to photoautotrophs.</title>
        <authorList>
            <person name="Ban H."/>
            <person name="Sato S."/>
            <person name="Yoshikawa S."/>
            <person name="Yamada K."/>
            <person name="Nakamura Y."/>
            <person name="Ichinomiya M."/>
            <person name="Sato N."/>
            <person name="Blanc-Mathieu R."/>
            <person name="Endo H."/>
            <person name="Kuwata A."/>
            <person name="Ogata H."/>
        </authorList>
    </citation>
    <scope>NUCLEOTIDE SEQUENCE [LARGE SCALE GENOMIC DNA]</scope>
</reference>
<keyword evidence="16" id="KW-1185">Reference proteome</keyword>
<comment type="caution">
    <text evidence="15">The sequence shown here is derived from an EMBL/GenBank/DDBJ whole genome shotgun (WGS) entry which is preliminary data.</text>
</comment>
<sequence length="589" mass="63238">MKLFNTITLNLFKLTIITLIITTPSTSFITPYPIKTSNLQSFKSPTQTPSHTTTSLYNQFSALTDSLTSSFSLLPSNTAKLTPTNISPALQKIREALISSDVNVNVADQLLDRVKDRAIGEKVKGSVTGEQYFTKLFYDELVTLMGGSPTSTDDDEKGLGNDSLEGGSIAYPKKKGEVTVVVMAGLQGAGKTTFTAKLGRYLQEVEVDKEQVEGMGKEELEGTLRTRLPRRMRKVLVAPADVHRPAAAEQLRVMCSRASVDVYTPTDSESTSAVAIAKGSVQAAKEGGYDTVLIDTAGRQTVNEGLMEELREVNKAVKPDEVLLVVDAMTGQEAADTTKAFDSAVGLTGAVLTKTDGDSKGGAAVSIKAVSGKEVKFVGTGEGVKDIDAFFPKRMASRILGMGDVISLVEKASAEVTDAEAMQMADKMKDATFDFSDFMKQSRLVSKMGSFAGVAKMIPGMAGKIDDKMLRTAEDRLKKSEAMIESMTRQEKANPDLLITDRSARSRLERIAKGSGNEFQDAMGFVGEFQKMKTMMSRMQKQMAGEGMDEEEASKAMMAGGGGGMGNRSQRRMAKKSKKTGRGGGGGFG</sequence>
<evidence type="ECO:0000256" key="11">
    <source>
        <dbReference type="ARBA" id="ARBA00048157"/>
    </source>
</evidence>
<dbReference type="SUPFAM" id="SSF47364">
    <property type="entry name" value="Domain of the SRP/SRP receptor G-proteins"/>
    <property type="match status" value="1"/>
</dbReference>
<proteinExistence type="inferred from homology"/>
<dbReference type="SMART" id="SM00962">
    <property type="entry name" value="SRP54"/>
    <property type="match status" value="1"/>
</dbReference>
<evidence type="ECO:0000256" key="5">
    <source>
        <dbReference type="ARBA" id="ARBA00022801"/>
    </source>
</evidence>
<dbReference type="InterPro" id="IPR027417">
    <property type="entry name" value="P-loop_NTPase"/>
</dbReference>
<comment type="subcellular location">
    <subcellularLocation>
        <location evidence="1">Cytoplasm</location>
    </subcellularLocation>
</comment>
<dbReference type="GO" id="GO:0003924">
    <property type="term" value="F:GTPase activity"/>
    <property type="evidence" value="ECO:0007669"/>
    <property type="project" value="InterPro"/>
</dbReference>
<name>A0A9W7GJS9_9STRA</name>
<evidence type="ECO:0000256" key="4">
    <source>
        <dbReference type="ARBA" id="ARBA00022741"/>
    </source>
</evidence>
<feature type="domain" description="SRP54-type proteins GTP-binding" evidence="13">
    <location>
        <begin position="178"/>
        <end position="401"/>
    </location>
</feature>
<evidence type="ECO:0000256" key="6">
    <source>
        <dbReference type="ARBA" id="ARBA00022884"/>
    </source>
</evidence>
<dbReference type="SMART" id="SM00963">
    <property type="entry name" value="SRP54_N"/>
    <property type="match status" value="1"/>
</dbReference>
<dbReference type="InterPro" id="IPR013822">
    <property type="entry name" value="Signal_recog_particl_SRP54_hlx"/>
</dbReference>
<evidence type="ECO:0000256" key="8">
    <source>
        <dbReference type="ARBA" id="ARBA00023135"/>
    </source>
</evidence>
<evidence type="ECO:0000256" key="7">
    <source>
        <dbReference type="ARBA" id="ARBA00023134"/>
    </source>
</evidence>
<evidence type="ECO:0000259" key="13">
    <source>
        <dbReference type="SMART" id="SM00962"/>
    </source>
</evidence>
<dbReference type="Pfam" id="PF02978">
    <property type="entry name" value="SRP_SPB"/>
    <property type="match status" value="1"/>
</dbReference>
<dbReference type="PANTHER" id="PTHR11564:SF5">
    <property type="entry name" value="SIGNAL RECOGNITION PARTICLE SUBUNIT SRP54"/>
    <property type="match status" value="1"/>
</dbReference>
<dbReference type="InterPro" id="IPR000897">
    <property type="entry name" value="SRP54_GTPase_dom"/>
</dbReference>
<organism evidence="15 16">
    <name type="scientific">Triparma columacea</name>
    <dbReference type="NCBI Taxonomy" id="722753"/>
    <lineage>
        <taxon>Eukaryota</taxon>
        <taxon>Sar</taxon>
        <taxon>Stramenopiles</taxon>
        <taxon>Ochrophyta</taxon>
        <taxon>Bolidophyceae</taxon>
        <taxon>Parmales</taxon>
        <taxon>Triparmaceae</taxon>
        <taxon>Triparma</taxon>
    </lineage>
</organism>
<gene>
    <name evidence="15" type="ORF">TrCOL_g604</name>
</gene>
<evidence type="ECO:0000313" key="15">
    <source>
        <dbReference type="EMBL" id="GMI45165.1"/>
    </source>
</evidence>
<evidence type="ECO:0000256" key="10">
    <source>
        <dbReference type="ARBA" id="ARBA00035672"/>
    </source>
</evidence>
<dbReference type="AlphaFoldDB" id="A0A9W7GJS9"/>
<dbReference type="EC" id="3.6.5.4" evidence="10"/>
<dbReference type="PANTHER" id="PTHR11564">
    <property type="entry name" value="SIGNAL RECOGNITION PARTICLE 54K PROTEIN SRP54"/>
    <property type="match status" value="1"/>
</dbReference>
<keyword evidence="7" id="KW-0342">GTP-binding</keyword>
<feature type="region of interest" description="Disordered" evidence="12">
    <location>
        <begin position="560"/>
        <end position="589"/>
    </location>
</feature>
<feature type="domain" description="Signal recognition particle SRP54 helical bundle" evidence="14">
    <location>
        <begin position="63"/>
        <end position="145"/>
    </location>
</feature>
<keyword evidence="6" id="KW-0694">RNA-binding</keyword>
<evidence type="ECO:0000259" key="14">
    <source>
        <dbReference type="SMART" id="SM00963"/>
    </source>
</evidence>
<dbReference type="InterPro" id="IPR042101">
    <property type="entry name" value="SRP54_N_sf"/>
</dbReference>
<dbReference type="InterPro" id="IPR004125">
    <property type="entry name" value="Signal_recog_particle_SRP54_M"/>
</dbReference>
<keyword evidence="3" id="KW-0963">Cytoplasm</keyword>
<evidence type="ECO:0000256" key="2">
    <source>
        <dbReference type="ARBA" id="ARBA00005450"/>
    </source>
</evidence>
<dbReference type="EMBL" id="BRYA01001535">
    <property type="protein sequence ID" value="GMI45165.1"/>
    <property type="molecule type" value="Genomic_DNA"/>
</dbReference>
<comment type="similarity">
    <text evidence="2">Belongs to the GTP-binding SRP family. SRP54 subfamily.</text>
</comment>
<dbReference type="GO" id="GO:0006614">
    <property type="term" value="P:SRP-dependent cotranslational protein targeting to membrane"/>
    <property type="evidence" value="ECO:0007669"/>
    <property type="project" value="InterPro"/>
</dbReference>
<dbReference type="Gene3D" id="1.10.260.30">
    <property type="entry name" value="Signal recognition particle, SRP54 subunit, M-domain"/>
    <property type="match status" value="1"/>
</dbReference>
<evidence type="ECO:0000256" key="1">
    <source>
        <dbReference type="ARBA" id="ARBA00004496"/>
    </source>
</evidence>
<evidence type="ECO:0000256" key="12">
    <source>
        <dbReference type="SAM" id="MobiDB-lite"/>
    </source>
</evidence>
<comment type="catalytic activity">
    <reaction evidence="11">
        <text>GTP + H2O = GDP + phosphate + H(+)</text>
        <dbReference type="Rhea" id="RHEA:19669"/>
        <dbReference type="ChEBI" id="CHEBI:15377"/>
        <dbReference type="ChEBI" id="CHEBI:15378"/>
        <dbReference type="ChEBI" id="CHEBI:37565"/>
        <dbReference type="ChEBI" id="CHEBI:43474"/>
        <dbReference type="ChEBI" id="CHEBI:58189"/>
        <dbReference type="EC" id="3.6.5.4"/>
    </reaction>
    <physiologicalReaction direction="left-to-right" evidence="11">
        <dbReference type="Rhea" id="RHEA:19670"/>
    </physiologicalReaction>
</comment>
<dbReference type="Pfam" id="PF02881">
    <property type="entry name" value="SRP54_N"/>
    <property type="match status" value="1"/>
</dbReference>
<dbReference type="GO" id="GO:0005525">
    <property type="term" value="F:GTP binding"/>
    <property type="evidence" value="ECO:0007669"/>
    <property type="project" value="UniProtKB-KW"/>
</dbReference>
<dbReference type="Gene3D" id="1.20.120.140">
    <property type="entry name" value="Signal recognition particle SRP54, nucleotide-binding domain"/>
    <property type="match status" value="1"/>
</dbReference>
<dbReference type="GO" id="GO:0005786">
    <property type="term" value="C:signal recognition particle, endoplasmic reticulum targeting"/>
    <property type="evidence" value="ECO:0007669"/>
    <property type="project" value="UniProtKB-KW"/>
</dbReference>
<evidence type="ECO:0000313" key="16">
    <source>
        <dbReference type="Proteomes" id="UP001165065"/>
    </source>
</evidence>
<dbReference type="Pfam" id="PF00448">
    <property type="entry name" value="SRP54"/>
    <property type="match status" value="1"/>
</dbReference>
<protein>
    <recommendedName>
        <fullName evidence="10">signal-recognition-particle GTPase</fullName>
        <ecNumber evidence="10">3.6.5.4</ecNumber>
    </recommendedName>
</protein>
<feature type="compositionally biased region" description="Basic residues" evidence="12">
    <location>
        <begin position="569"/>
        <end position="581"/>
    </location>
</feature>
<dbReference type="InterPro" id="IPR036225">
    <property type="entry name" value="SRP/SRP_N"/>
</dbReference>
<keyword evidence="8" id="KW-0733">Signal recognition particle</keyword>
<dbReference type="InterPro" id="IPR036891">
    <property type="entry name" value="Signal_recog_part_SRP54_M_sf"/>
</dbReference>